<dbReference type="AlphaFoldDB" id="S2ZF55"/>
<reference evidence="3 4" key="1">
    <citation type="submission" date="2013-05" db="EMBL/GenBank/DDBJ databases">
        <title>The Genome Sequence of Corynebacterium pyruviciproducens 1773O (ATCC BAA-1742).</title>
        <authorList>
            <consortium name="The Broad Institute Genomics Platform"/>
            <person name="Earl A."/>
            <person name="Ward D."/>
            <person name="Feldgarden M."/>
            <person name="Gevers D."/>
            <person name="Tong J."/>
            <person name="Walker B."/>
            <person name="Young S."/>
            <person name="Zeng Q."/>
            <person name="Gargeya S."/>
            <person name="Fitzgerald M."/>
            <person name="Haas B."/>
            <person name="Abouelleil A."/>
            <person name="Allen A.W."/>
            <person name="Alvarado L."/>
            <person name="Arachchi H.M."/>
            <person name="Berlin A.M."/>
            <person name="Chapman S.B."/>
            <person name="Gainer-Dewar J."/>
            <person name="Goldberg J."/>
            <person name="Griggs A."/>
            <person name="Gujja S."/>
            <person name="Hansen M."/>
            <person name="Howarth C."/>
            <person name="Imamovic A."/>
            <person name="Ireland A."/>
            <person name="Larimer J."/>
            <person name="McCowan C."/>
            <person name="Murphy C."/>
            <person name="Pearson M."/>
            <person name="Poon T.W."/>
            <person name="Priest M."/>
            <person name="Roberts A."/>
            <person name="Saif S."/>
            <person name="Shea T."/>
            <person name="Sisk P."/>
            <person name="Sykes S."/>
            <person name="Wortman J."/>
            <person name="Nusbaum C."/>
            <person name="Birren B."/>
        </authorList>
    </citation>
    <scope>NUCLEOTIDE SEQUENCE [LARGE SCALE GENOMIC DNA]</scope>
    <source>
        <strain evidence="3 4">ATCC BAA-1742</strain>
    </source>
</reference>
<protein>
    <recommendedName>
        <fullName evidence="2">Putative endonuclease Z1 domain-containing protein</fullName>
    </recommendedName>
</protein>
<evidence type="ECO:0000259" key="2">
    <source>
        <dbReference type="Pfam" id="PF10593"/>
    </source>
</evidence>
<evidence type="ECO:0000256" key="1">
    <source>
        <dbReference type="SAM" id="MobiDB-lite"/>
    </source>
</evidence>
<evidence type="ECO:0000313" key="4">
    <source>
        <dbReference type="Proteomes" id="UP000014408"/>
    </source>
</evidence>
<feature type="region of interest" description="Disordered" evidence="1">
    <location>
        <begin position="1037"/>
        <end position="1063"/>
    </location>
</feature>
<proteinExistence type="predicted"/>
<dbReference type="HOGENOM" id="CLU_007800_0_0_11"/>
<organism evidence="3 4">
    <name type="scientific">Corynebacterium pyruviciproducens ATCC BAA-1742</name>
    <dbReference type="NCBI Taxonomy" id="1125779"/>
    <lineage>
        <taxon>Bacteria</taxon>
        <taxon>Bacillati</taxon>
        <taxon>Actinomycetota</taxon>
        <taxon>Actinomycetes</taxon>
        <taxon>Mycobacteriales</taxon>
        <taxon>Corynebacteriaceae</taxon>
        <taxon>Corynebacterium</taxon>
    </lineage>
</organism>
<keyword evidence="4" id="KW-1185">Reference proteome</keyword>
<dbReference type="EMBL" id="ATBY01000015">
    <property type="protein sequence ID" value="EPD68632.1"/>
    <property type="molecule type" value="Genomic_DNA"/>
</dbReference>
<sequence length="1063" mass="119891">MNFLQIKKSIARLFDTQSPSLMSGLREAMSLMDGIHLTDDEFRDYLVNGSESDVQPLVSFITAAMKSEGDKLRPETETVPDTPERRDWVLSKLGLTNFTDEVAKLMVYAEPTVIVDQVFEDWYTPDRAAENANYWNDYQRVLSRNGWDASSISAVDDQATQVLRRLEDPTAEHYLSARGLVVGYVQSGKTANFTALAAKAIDAGYRFIIILAGTMNNLREQTQRRMDKELCGKEAVLDGLVYEELDKNEVKYETYFTDDEEWERDWSERGGAFLSHGEPYGTLGFPRIRRVTTSKRDYQRSGTNVIEIERPDKSKPVHDPANLENMKCLVAVVKKNATVLRNFNSDLRRAAKANSDFKDLPVLVIDDESDQASINTKNQKNRSKKEEFERTAVNDEITQILQNCPRAQYVGYTATPFANVFIDPNDPVDLYPRHFVLMLNEPPAYRGARWFHDRSEFVDGSEIPTIENSQSKAFIRDLLDASSASDDFYDETRRDELQTALDMFVLTGALKKYRETKDPNFSFRHHTMLVHEGVGTEIHQDATQILRELWRKRGYNLGRPIPEMKRLFEEDLLPVMQEGRYNPGYPVPENYAELIPFINEAYAEMMVGTTPLSGPILQVDTDGNDSPNFEAGKVWKVLVGGAKLSRGYTVEGLTISYFRRRAGSADTLMQTGRWFGFRKGYQDLVRLYAPADLVDMFEAAMHDEEIFRINIRGYAELDNNNAPRLTPMMLAPLVNQSLPFLKPTNSSKMFNAYITKQAAAPNAVELNAIPAKEQPTELAENFRNVALPMLKTMKETPFKAVYAREEGIRSGNIKRYSGTKYYYCGTMPALQFLEILESMKWNDAGAFKADMVMPRIEYLRGLLGTGQHSNVAISDFTEVGIILPKNKGSHDTISIPGIPFEIPLVGRSRREGRHDITGTDRKDTYVVDSIAAGHPITIPRLGELEDHAEEFGIDVNSYDPADEPFNLHLDTAHKRGAVLLTLFDDRGSDVIDQAKKDGTYTPPNWEKGEVGVALAIGSPHAALVGSEGSLEWSVRREAPTGEEAAPIVDESEMNQEQDIQLAN</sequence>
<name>S2ZF55_9CORY</name>
<evidence type="ECO:0000313" key="3">
    <source>
        <dbReference type="EMBL" id="EPD68632.1"/>
    </source>
</evidence>
<dbReference type="InterPro" id="IPR018310">
    <property type="entry name" value="Put_endonuclease_Z1-dom"/>
</dbReference>
<accession>S2ZF55</accession>
<dbReference type="Pfam" id="PF10593">
    <property type="entry name" value="Z1"/>
    <property type="match status" value="1"/>
</dbReference>
<dbReference type="Proteomes" id="UP000014408">
    <property type="component" value="Unassembled WGS sequence"/>
</dbReference>
<gene>
    <name evidence="3" type="ORF">HMPREF1219_01816</name>
</gene>
<feature type="domain" description="Putative endonuclease Z1" evidence="2">
    <location>
        <begin position="496"/>
        <end position="734"/>
    </location>
</feature>
<dbReference type="PATRIC" id="fig|1125779.3.peg.1765"/>
<dbReference type="STRING" id="1125779.HMPREF1219_01816"/>
<dbReference type="eggNOG" id="COG0610">
    <property type="taxonomic scope" value="Bacteria"/>
</dbReference>
<comment type="caution">
    <text evidence="3">The sequence shown here is derived from an EMBL/GenBank/DDBJ whole genome shotgun (WGS) entry which is preliminary data.</text>
</comment>